<keyword evidence="4" id="KW-1185">Reference proteome</keyword>
<dbReference type="STRING" id="713585.THITH_15975"/>
<dbReference type="SUPFAM" id="SSF47226">
    <property type="entry name" value="Histidine-containing phosphotransfer domain, HPT domain"/>
    <property type="match status" value="2"/>
</dbReference>
<feature type="domain" description="Scaffold protein FimL second" evidence="2">
    <location>
        <begin position="157"/>
        <end position="248"/>
    </location>
</feature>
<evidence type="ECO:0000313" key="4">
    <source>
        <dbReference type="Proteomes" id="UP000005289"/>
    </source>
</evidence>
<dbReference type="RefSeq" id="WP_006746895.1">
    <property type="nucleotide sequence ID" value="NZ_CP007029.1"/>
</dbReference>
<accession>W0DTH9</accession>
<dbReference type="HOGENOM" id="CLU_403816_0_0_6"/>
<dbReference type="InterPro" id="IPR058661">
    <property type="entry name" value="FimL_2nd"/>
</dbReference>
<dbReference type="Proteomes" id="UP000005289">
    <property type="component" value="Chromosome"/>
</dbReference>
<dbReference type="AlphaFoldDB" id="W0DTH9"/>
<feature type="compositionally biased region" description="Low complexity" evidence="1">
    <location>
        <begin position="348"/>
        <end position="360"/>
    </location>
</feature>
<evidence type="ECO:0000256" key="1">
    <source>
        <dbReference type="SAM" id="MobiDB-lite"/>
    </source>
</evidence>
<dbReference type="Pfam" id="PF26379">
    <property type="entry name" value="FimL_2nd"/>
    <property type="match status" value="1"/>
</dbReference>
<feature type="compositionally biased region" description="Low complexity" evidence="1">
    <location>
        <begin position="150"/>
        <end position="166"/>
    </location>
</feature>
<sequence length="681" mass="70665">MTTASGTWTRGELDDLFFWIQRALQKYVENAACGECLRLAGEGLGQVQASLEGAGRGDIDSLCAEMLHVIAALETDDIAAQSEAGDVLLRAALRIPGQLETTETSVQQRDRAVAPLVNELRALRGAAPRIAAPEPRIAEPELFTPRLVDPGAPSPAAAQSSPLQQSRRRFQQALLDLLRDRDPPATLLRLAETAAGVARALPDGDGRALFDATGELAAALVHKPGSLSVLHKQLFGRVDRELGQWLRRIEQAPAQGRPFSVEPVAVTAELIEQTRDALDRVTGAAPQALVSAADSQPAAEDPGGAAPVRGGPAAGPPGVRAAPGDSIPKIDPGSTTAGGPAVSDAGPDASVDGSVDASVGTSGGAVGGKTGTTLPNDRAEFDEGRLLGPVGAGAGPLPGGELERLAAGVVRLEQAFGEWRAAPSEPGAMGSVAAGFRALREDAEATAAPRLGEFAWLLESFLATLAAEGRVAGAEPLQVVDDAVHVLPELLAEIREDRSPDTPVIDIVLRIQAIRDQPPLPAEEDDPVPDAAGEPDLERIRRKGAEDMARLAAAFAALDGDDARASAEDDEPVLWSPAEVQAARAKLSELASWHQHAVAALTQAAGQLGTLEQLLTRMQQAPGSAAPSEGDADPETRECLDLLEQARLGLAGAIGNASAALLQQRRATQALQDRLDTGGGE</sequence>
<feature type="compositionally biased region" description="Gly residues" evidence="1">
    <location>
        <begin position="361"/>
        <end position="370"/>
    </location>
</feature>
<reference evidence="3 4" key="1">
    <citation type="submission" date="2013-12" db="EMBL/GenBank/DDBJ databases">
        <authorList>
            <consortium name="DOE Joint Genome Institute"/>
            <person name="Muyzer G."/>
            <person name="Huntemann M."/>
            <person name="Han J."/>
            <person name="Chen A."/>
            <person name="Kyrpides N."/>
            <person name="Mavromatis K."/>
            <person name="Markowitz V."/>
            <person name="Palaniappan K."/>
            <person name="Ivanova N."/>
            <person name="Schaumberg A."/>
            <person name="Pati A."/>
            <person name="Liolios K."/>
            <person name="Nordberg H.P."/>
            <person name="Cantor M.N."/>
            <person name="Hua S.X."/>
            <person name="Woyke T."/>
        </authorList>
    </citation>
    <scope>NUCLEOTIDE SEQUENCE [LARGE SCALE GENOMIC DNA]</scope>
    <source>
        <strain evidence="3 4">ARh 1</strain>
    </source>
</reference>
<dbReference type="Gene3D" id="1.20.120.160">
    <property type="entry name" value="HPT domain"/>
    <property type="match status" value="1"/>
</dbReference>
<protein>
    <recommendedName>
        <fullName evidence="2">Scaffold protein FimL second domain-containing protein</fullName>
    </recommendedName>
</protein>
<dbReference type="GO" id="GO:0000160">
    <property type="term" value="P:phosphorelay signal transduction system"/>
    <property type="evidence" value="ECO:0007669"/>
    <property type="project" value="InterPro"/>
</dbReference>
<dbReference type="OrthoDB" id="9803176at2"/>
<dbReference type="KEGG" id="tti:THITH_15975"/>
<dbReference type="InterPro" id="IPR036641">
    <property type="entry name" value="HPT_dom_sf"/>
</dbReference>
<name>W0DTH9_9GAMM</name>
<organism evidence="3 4">
    <name type="scientific">Thioalkalivibrio paradoxus ARh 1</name>
    <dbReference type="NCBI Taxonomy" id="713585"/>
    <lineage>
        <taxon>Bacteria</taxon>
        <taxon>Pseudomonadati</taxon>
        <taxon>Pseudomonadota</taxon>
        <taxon>Gammaproteobacteria</taxon>
        <taxon>Chromatiales</taxon>
        <taxon>Ectothiorhodospiraceae</taxon>
        <taxon>Thioalkalivibrio</taxon>
    </lineage>
</organism>
<proteinExistence type="predicted"/>
<evidence type="ECO:0000259" key="2">
    <source>
        <dbReference type="Pfam" id="PF26379"/>
    </source>
</evidence>
<feature type="compositionally biased region" description="Low complexity" evidence="1">
    <location>
        <begin position="302"/>
        <end position="324"/>
    </location>
</feature>
<feature type="region of interest" description="Disordered" evidence="1">
    <location>
        <begin position="145"/>
        <end position="166"/>
    </location>
</feature>
<dbReference type="EMBL" id="CP007029">
    <property type="protein sequence ID" value="AHF00294.1"/>
    <property type="molecule type" value="Genomic_DNA"/>
</dbReference>
<evidence type="ECO:0000313" key="3">
    <source>
        <dbReference type="EMBL" id="AHF00294.1"/>
    </source>
</evidence>
<gene>
    <name evidence="3" type="ORF">THITH_15975</name>
</gene>
<feature type="region of interest" description="Disordered" evidence="1">
    <location>
        <begin position="288"/>
        <end position="379"/>
    </location>
</feature>